<keyword evidence="5" id="KW-0732">Signal</keyword>
<evidence type="ECO:0008006" key="10">
    <source>
        <dbReference type="Google" id="ProtNLM"/>
    </source>
</evidence>
<evidence type="ECO:0000313" key="8">
    <source>
        <dbReference type="EMBL" id="AHJ98737.1"/>
    </source>
</evidence>
<dbReference type="AlphaFoldDB" id="W8F3Y7"/>
<dbReference type="GO" id="GO:0015483">
    <property type="term" value="F:long-chain fatty acid transporting porin activity"/>
    <property type="evidence" value="ECO:0007669"/>
    <property type="project" value="TreeGrafter"/>
</dbReference>
<keyword evidence="6" id="KW-0472">Membrane</keyword>
<proteinExistence type="inferred from homology"/>
<evidence type="ECO:0000256" key="3">
    <source>
        <dbReference type="ARBA" id="ARBA00022452"/>
    </source>
</evidence>
<evidence type="ECO:0000256" key="2">
    <source>
        <dbReference type="ARBA" id="ARBA00008163"/>
    </source>
</evidence>
<evidence type="ECO:0000256" key="4">
    <source>
        <dbReference type="ARBA" id="ARBA00022692"/>
    </source>
</evidence>
<dbReference type="GO" id="GO:0009279">
    <property type="term" value="C:cell outer membrane"/>
    <property type="evidence" value="ECO:0007669"/>
    <property type="project" value="UniProtKB-SubCell"/>
</dbReference>
<dbReference type="STRING" id="1227739.Hsw_3142"/>
<dbReference type="PANTHER" id="PTHR35093:SF8">
    <property type="entry name" value="OUTER MEMBRANE PROTEIN NMB0088-RELATED"/>
    <property type="match status" value="1"/>
</dbReference>
<name>W8F3Y7_9BACT</name>
<protein>
    <recommendedName>
        <fullName evidence="10">Long-chain fatty acid transport protein</fullName>
    </recommendedName>
</protein>
<evidence type="ECO:0000313" key="9">
    <source>
        <dbReference type="Proteomes" id="UP000019423"/>
    </source>
</evidence>
<dbReference type="eggNOG" id="COG2067">
    <property type="taxonomic scope" value="Bacteria"/>
</dbReference>
<dbReference type="PATRIC" id="fig|1227739.3.peg.3314"/>
<sequence>MQYSALNSAEFQLPLQPIIRKTACMTRRFLPVGFLFLSYAASAGGFQNGPQNARLLGLGGAATAYSRDASGIFYNPGILGHLDSLTHLSFGGMGTARTTSFLGTDSRLQTKQDFVVMPGGYFYATHPINDRVKVGLSINTPFGYDTKWPSFWEGSSIVRSASMQTVFVQPTAAFKVNDNFSLGAGVIYAHGRLKRERSLGQYDDLEATARYEGSGSGLGYNLGMYGRTGDDLSFGISFRGPVTLKVNNGTADYRNVPALDADRYPASSGFNTEVKLPSSLAVGLADQMTDKLLVTFDFALTGWSSYDSLNFEAQTGPRVRNGRRYEDAMAFRVGGEYEVSKDLLLRAGVSYDESPVRDEYISPELPDGNRLGGALGVSLRLSKVMLDLGYSLDMAGNRTARVNRTQYQSPNIAGTYRTMVHTLAAGVSYSFGSKK</sequence>
<dbReference type="Proteomes" id="UP000019423">
    <property type="component" value="Chromosome"/>
</dbReference>
<dbReference type="InterPro" id="IPR005017">
    <property type="entry name" value="OMPP1/FadL/TodX"/>
</dbReference>
<keyword evidence="4" id="KW-0812">Transmembrane</keyword>
<keyword evidence="7" id="KW-0998">Cell outer membrane</keyword>
<accession>W8F3Y7</accession>
<evidence type="ECO:0000256" key="1">
    <source>
        <dbReference type="ARBA" id="ARBA00004571"/>
    </source>
</evidence>
<evidence type="ECO:0000256" key="7">
    <source>
        <dbReference type="ARBA" id="ARBA00023237"/>
    </source>
</evidence>
<dbReference type="SUPFAM" id="SSF56935">
    <property type="entry name" value="Porins"/>
    <property type="match status" value="1"/>
</dbReference>
<comment type="similarity">
    <text evidence="2">Belongs to the OmpP1/FadL family.</text>
</comment>
<dbReference type="Gene3D" id="2.40.160.60">
    <property type="entry name" value="Outer membrane protein transport protein (OMPP1/FadL/TodX)"/>
    <property type="match status" value="1"/>
</dbReference>
<comment type="subcellular location">
    <subcellularLocation>
        <location evidence="1">Cell outer membrane</location>
        <topology evidence="1">Multi-pass membrane protein</topology>
    </subcellularLocation>
</comment>
<dbReference type="Pfam" id="PF03349">
    <property type="entry name" value="Toluene_X"/>
    <property type="match status" value="1"/>
</dbReference>
<dbReference type="PANTHER" id="PTHR35093">
    <property type="entry name" value="OUTER MEMBRANE PROTEIN NMB0088-RELATED"/>
    <property type="match status" value="1"/>
</dbReference>
<evidence type="ECO:0000256" key="6">
    <source>
        <dbReference type="ARBA" id="ARBA00023136"/>
    </source>
</evidence>
<dbReference type="EMBL" id="CP007145">
    <property type="protein sequence ID" value="AHJ98737.1"/>
    <property type="molecule type" value="Genomic_DNA"/>
</dbReference>
<dbReference type="KEGG" id="hsw:Hsw_3142"/>
<organism evidence="8 9">
    <name type="scientific">Hymenobacter swuensis DY53</name>
    <dbReference type="NCBI Taxonomy" id="1227739"/>
    <lineage>
        <taxon>Bacteria</taxon>
        <taxon>Pseudomonadati</taxon>
        <taxon>Bacteroidota</taxon>
        <taxon>Cytophagia</taxon>
        <taxon>Cytophagales</taxon>
        <taxon>Hymenobacteraceae</taxon>
        <taxon>Hymenobacter</taxon>
    </lineage>
</organism>
<keyword evidence="3" id="KW-1134">Transmembrane beta strand</keyword>
<evidence type="ECO:0000256" key="5">
    <source>
        <dbReference type="ARBA" id="ARBA00022729"/>
    </source>
</evidence>
<reference evidence="8 9" key="1">
    <citation type="submission" date="2014-01" db="EMBL/GenBank/DDBJ databases">
        <title>Complete genome sequence of ionizing-radiation resistance bacterium Hymenobacter swuensis DY53.</title>
        <authorList>
            <person name="Jung J.-H."/>
            <person name="Jeong S.-W."/>
            <person name="Joe M.-H."/>
            <person name="Cho y.-j."/>
            <person name="Kim M.-K."/>
            <person name="Lim S.-Y."/>
        </authorList>
    </citation>
    <scope>NUCLEOTIDE SEQUENCE [LARGE SCALE GENOMIC DNA]</scope>
    <source>
        <strain evidence="8 9">DY53</strain>
    </source>
</reference>
<gene>
    <name evidence="8" type="ORF">Hsw_3142</name>
</gene>
<dbReference type="HOGENOM" id="CLU_035981_2_0_10"/>
<keyword evidence="9" id="KW-1185">Reference proteome</keyword>